<evidence type="ECO:0000313" key="1">
    <source>
        <dbReference type="EMBL" id="KKM69060.1"/>
    </source>
</evidence>
<dbReference type="AlphaFoldDB" id="A0A0F9LXE8"/>
<sequence>MSNKKYNYRPITVHFDMDDDEDKLIVEWLEKYKTKNNNFSNQIRAAIKAYINKCKNEKMLEM</sequence>
<comment type="caution">
    <text evidence="1">The sequence shown here is derived from an EMBL/GenBank/DDBJ whole genome shotgun (WGS) entry which is preliminary data.</text>
</comment>
<proteinExistence type="predicted"/>
<gene>
    <name evidence="1" type="ORF">LCGC14_1454590</name>
</gene>
<accession>A0A0F9LXE8</accession>
<organism evidence="1">
    <name type="scientific">marine sediment metagenome</name>
    <dbReference type="NCBI Taxonomy" id="412755"/>
    <lineage>
        <taxon>unclassified sequences</taxon>
        <taxon>metagenomes</taxon>
        <taxon>ecological metagenomes</taxon>
    </lineage>
</organism>
<name>A0A0F9LXE8_9ZZZZ</name>
<protein>
    <submittedName>
        <fullName evidence="1">Uncharacterized protein</fullName>
    </submittedName>
</protein>
<dbReference type="EMBL" id="LAZR01010056">
    <property type="protein sequence ID" value="KKM69060.1"/>
    <property type="molecule type" value="Genomic_DNA"/>
</dbReference>
<reference evidence="1" key="1">
    <citation type="journal article" date="2015" name="Nature">
        <title>Complex archaea that bridge the gap between prokaryotes and eukaryotes.</title>
        <authorList>
            <person name="Spang A."/>
            <person name="Saw J.H."/>
            <person name="Jorgensen S.L."/>
            <person name="Zaremba-Niedzwiedzka K."/>
            <person name="Martijn J."/>
            <person name="Lind A.E."/>
            <person name="van Eijk R."/>
            <person name="Schleper C."/>
            <person name="Guy L."/>
            <person name="Ettema T.J."/>
        </authorList>
    </citation>
    <scope>NUCLEOTIDE SEQUENCE</scope>
</reference>